<dbReference type="AlphaFoldDB" id="A0A9W6X7M4"/>
<feature type="region of interest" description="Disordered" evidence="1">
    <location>
        <begin position="1"/>
        <end position="59"/>
    </location>
</feature>
<dbReference type="Proteomes" id="UP001165121">
    <property type="component" value="Unassembled WGS sequence"/>
</dbReference>
<evidence type="ECO:0000313" key="3">
    <source>
        <dbReference type="Proteomes" id="UP001165121"/>
    </source>
</evidence>
<proteinExistence type="predicted"/>
<name>A0A9W6X7M4_9STRA</name>
<feature type="compositionally biased region" description="Polar residues" evidence="1">
    <location>
        <begin position="10"/>
        <end position="27"/>
    </location>
</feature>
<comment type="caution">
    <text evidence="2">The sequence shown here is derived from an EMBL/GenBank/DDBJ whole genome shotgun (WGS) entry which is preliminary data.</text>
</comment>
<keyword evidence="3" id="KW-1185">Reference proteome</keyword>
<protein>
    <submittedName>
        <fullName evidence="2">Unnamed protein product</fullName>
    </submittedName>
</protein>
<reference evidence="2" key="1">
    <citation type="submission" date="2023-04" db="EMBL/GenBank/DDBJ databases">
        <title>Phytophthora fragariaefolia NBRC 109709.</title>
        <authorList>
            <person name="Ichikawa N."/>
            <person name="Sato H."/>
            <person name="Tonouchi N."/>
        </authorList>
    </citation>
    <scope>NUCLEOTIDE SEQUENCE</scope>
    <source>
        <strain evidence="2">NBRC 109709</strain>
    </source>
</reference>
<evidence type="ECO:0000256" key="1">
    <source>
        <dbReference type="SAM" id="MobiDB-lite"/>
    </source>
</evidence>
<dbReference type="EMBL" id="BSXT01000729">
    <property type="protein sequence ID" value="GMF33155.1"/>
    <property type="molecule type" value="Genomic_DNA"/>
</dbReference>
<organism evidence="2 3">
    <name type="scientific">Phytophthora fragariaefolia</name>
    <dbReference type="NCBI Taxonomy" id="1490495"/>
    <lineage>
        <taxon>Eukaryota</taxon>
        <taxon>Sar</taxon>
        <taxon>Stramenopiles</taxon>
        <taxon>Oomycota</taxon>
        <taxon>Peronosporomycetes</taxon>
        <taxon>Peronosporales</taxon>
        <taxon>Peronosporaceae</taxon>
        <taxon>Phytophthora</taxon>
    </lineage>
</organism>
<gene>
    <name evidence="2" type="ORF">Pfra01_000812400</name>
</gene>
<evidence type="ECO:0000313" key="2">
    <source>
        <dbReference type="EMBL" id="GMF33155.1"/>
    </source>
</evidence>
<feature type="region of interest" description="Disordered" evidence="1">
    <location>
        <begin position="87"/>
        <end position="107"/>
    </location>
</feature>
<accession>A0A9W6X7M4</accession>
<sequence length="180" mass="18995">MFRSAKRSAMTANNGMSMTKQVTQYPINANRGYKSDGELRDSKRKPSNQPNGFHVCNNKQLHGYTTPTTTVAAINTNAALALKDNGSATAKPTPCATSRASPTVNDRGSSLKVAANTVATKTRPPVLSRNLHSASTGLSIPNTVGSITTSTRTFTLSVVTESKTATLSSALTPTEMLVHV</sequence>